<evidence type="ECO:0000256" key="8">
    <source>
        <dbReference type="SAM" id="Phobius"/>
    </source>
</evidence>
<evidence type="ECO:0000256" key="7">
    <source>
        <dbReference type="ARBA" id="ARBA00023136"/>
    </source>
</evidence>
<dbReference type="Proteomes" id="UP000034081">
    <property type="component" value="Unassembled WGS sequence"/>
</dbReference>
<evidence type="ECO:0000256" key="5">
    <source>
        <dbReference type="ARBA" id="ARBA00022692"/>
    </source>
</evidence>
<keyword evidence="3" id="KW-0328">Glycosyltransferase</keyword>
<dbReference type="PANTHER" id="PTHR33908:SF11">
    <property type="entry name" value="MEMBRANE PROTEIN"/>
    <property type="match status" value="1"/>
</dbReference>
<keyword evidence="2" id="KW-1003">Cell membrane</keyword>
<evidence type="ECO:0000313" key="10">
    <source>
        <dbReference type="Proteomes" id="UP000034081"/>
    </source>
</evidence>
<feature type="transmembrane region" description="Helical" evidence="8">
    <location>
        <begin position="131"/>
        <end position="150"/>
    </location>
</feature>
<dbReference type="PANTHER" id="PTHR33908">
    <property type="entry name" value="MANNOSYLTRANSFERASE YKCB-RELATED"/>
    <property type="match status" value="1"/>
</dbReference>
<dbReference type="STRING" id="1618570.UT08_C0005G0013"/>
<gene>
    <name evidence="9" type="ORF">UT08_C0005G0013</name>
</gene>
<feature type="transmembrane region" description="Helical" evidence="8">
    <location>
        <begin position="65"/>
        <end position="95"/>
    </location>
</feature>
<keyword evidence="7 8" id="KW-0472">Membrane</keyword>
<evidence type="ECO:0000256" key="3">
    <source>
        <dbReference type="ARBA" id="ARBA00022676"/>
    </source>
</evidence>
<feature type="transmembrane region" description="Helical" evidence="8">
    <location>
        <begin position="286"/>
        <end position="303"/>
    </location>
</feature>
<dbReference type="GO" id="GO:0009103">
    <property type="term" value="P:lipopolysaccharide biosynthetic process"/>
    <property type="evidence" value="ECO:0007669"/>
    <property type="project" value="UniProtKB-ARBA"/>
</dbReference>
<protein>
    <recommendedName>
        <fullName evidence="11">Glycosyltransferase RgtA/B/C/D-like domain-containing protein</fullName>
    </recommendedName>
</protein>
<accession>A0A0G0L3H1</accession>
<organism evidence="9 10">
    <name type="scientific">Candidatus Woesebacteria bacterium GW2011_GWB1_38_8</name>
    <dbReference type="NCBI Taxonomy" id="1618570"/>
    <lineage>
        <taxon>Bacteria</taxon>
        <taxon>Candidatus Woeseibacteriota</taxon>
    </lineage>
</organism>
<feature type="transmembrane region" description="Helical" evidence="8">
    <location>
        <begin position="204"/>
        <end position="223"/>
    </location>
</feature>
<proteinExistence type="predicted"/>
<feature type="transmembrane region" description="Helical" evidence="8">
    <location>
        <begin position="107"/>
        <end position="125"/>
    </location>
</feature>
<evidence type="ECO:0000256" key="4">
    <source>
        <dbReference type="ARBA" id="ARBA00022679"/>
    </source>
</evidence>
<comment type="subcellular location">
    <subcellularLocation>
        <location evidence="1">Cell membrane</location>
        <topology evidence="1">Multi-pass membrane protein</topology>
    </subcellularLocation>
</comment>
<feature type="transmembrane region" description="Helical" evidence="8">
    <location>
        <begin position="334"/>
        <end position="353"/>
    </location>
</feature>
<feature type="transmembrane region" description="Helical" evidence="8">
    <location>
        <begin position="309"/>
        <end position="327"/>
    </location>
</feature>
<feature type="transmembrane region" description="Helical" evidence="8">
    <location>
        <begin position="259"/>
        <end position="277"/>
    </location>
</feature>
<keyword evidence="5 8" id="KW-0812">Transmembrane</keyword>
<dbReference type="AlphaFoldDB" id="A0A0G0L3H1"/>
<dbReference type="EMBL" id="LBVL01000005">
    <property type="protein sequence ID" value="KKQ85562.1"/>
    <property type="molecule type" value="Genomic_DNA"/>
</dbReference>
<dbReference type="InterPro" id="IPR050297">
    <property type="entry name" value="LipidA_mod_glycosyltrf_83"/>
</dbReference>
<evidence type="ECO:0000256" key="1">
    <source>
        <dbReference type="ARBA" id="ARBA00004651"/>
    </source>
</evidence>
<evidence type="ECO:0008006" key="11">
    <source>
        <dbReference type="Google" id="ProtNLM"/>
    </source>
</evidence>
<keyword evidence="6 8" id="KW-1133">Transmembrane helix</keyword>
<keyword evidence="4" id="KW-0808">Transferase</keyword>
<evidence type="ECO:0000256" key="2">
    <source>
        <dbReference type="ARBA" id="ARBA00022475"/>
    </source>
</evidence>
<evidence type="ECO:0000256" key="6">
    <source>
        <dbReference type="ARBA" id="ARBA00022989"/>
    </source>
</evidence>
<dbReference type="GO" id="GO:0005886">
    <property type="term" value="C:plasma membrane"/>
    <property type="evidence" value="ECO:0007669"/>
    <property type="project" value="UniProtKB-SubCell"/>
</dbReference>
<feature type="transmembrane region" description="Helical" evidence="8">
    <location>
        <begin position="12"/>
        <end position="30"/>
    </location>
</feature>
<dbReference type="GO" id="GO:0016763">
    <property type="term" value="F:pentosyltransferase activity"/>
    <property type="evidence" value="ECO:0007669"/>
    <property type="project" value="TreeGrafter"/>
</dbReference>
<comment type="caution">
    <text evidence="9">The sequence shown here is derived from an EMBL/GenBank/DDBJ whole genome shotgun (WGS) entry which is preliminary data.</text>
</comment>
<evidence type="ECO:0000313" key="9">
    <source>
        <dbReference type="EMBL" id="KKQ85562.1"/>
    </source>
</evidence>
<sequence>MKTFLNKLHTPTWLFVLLSVVFILRIPSFFEPYSYGDEMIYLTLGEAIRRGIPLYSGIHDNKPPLLYITAAIAGSLFWFKAILAIWHLLTVFLFWKLTEALFPKNKVAQVIATTIFALLTTLPLLEGNIANAELFMIGPTILAFLILLTLKPIFKNIFFGGVLFSVSALFKIPAAFDLPAIVFLWLATTKLTVKNIKQMSGNTLILILGFAAPITLTIVWYFLRGAFGEYLVAAYLQNFGYLSSWRPDDVQKSFLVKNAPLLLRSGVVFVGFLILFWKRKRLSKEFIFATSWLLLSLFAVTLSERPYPHYLIQSAPAISILLSILFSYKNKEQVLAIIPLTLAFFVPYYFNFWRYPILPYYVRFYELATNKIDKSEYFSTFGGQVPRNYKIAEFIVTSTKKEDKVFIWGDASPIYALSRRFPPIKYVADYHIKDFSNKDEVMNAILSDMPIVIVILPGSDSFPELETFLRDNYGLTQAIEGAQVWRLLSPGVRALISF</sequence>
<feature type="transmembrane region" description="Helical" evidence="8">
    <location>
        <begin position="157"/>
        <end position="184"/>
    </location>
</feature>
<reference evidence="9 10" key="1">
    <citation type="journal article" date="2015" name="Nature">
        <title>rRNA introns, odd ribosomes, and small enigmatic genomes across a large radiation of phyla.</title>
        <authorList>
            <person name="Brown C.T."/>
            <person name="Hug L.A."/>
            <person name="Thomas B.C."/>
            <person name="Sharon I."/>
            <person name="Castelle C.J."/>
            <person name="Singh A."/>
            <person name="Wilkins M.J."/>
            <person name="Williams K.H."/>
            <person name="Banfield J.F."/>
        </authorList>
    </citation>
    <scope>NUCLEOTIDE SEQUENCE [LARGE SCALE GENOMIC DNA]</scope>
</reference>
<name>A0A0G0L3H1_9BACT</name>